<dbReference type="FunFam" id="3.30.479.30:FF:000004">
    <property type="entry name" value="Putative membrane protease family, stomatin"/>
    <property type="match status" value="1"/>
</dbReference>
<dbReference type="InterPro" id="IPR050710">
    <property type="entry name" value="Band7/mec-2_domain"/>
</dbReference>
<dbReference type="Proteomes" id="UP000441523">
    <property type="component" value="Unassembled WGS sequence"/>
</dbReference>
<dbReference type="AlphaFoldDB" id="A0A6N6MWY8"/>
<dbReference type="GO" id="GO:0005886">
    <property type="term" value="C:plasma membrane"/>
    <property type="evidence" value="ECO:0007669"/>
    <property type="project" value="UniProtKB-ARBA"/>
</dbReference>
<protein>
    <submittedName>
        <fullName evidence="5">SPFH/Band 7/PHB domain protein</fullName>
    </submittedName>
</protein>
<dbReference type="PANTHER" id="PTHR43327:SF10">
    <property type="entry name" value="STOMATIN-LIKE PROTEIN 2, MITOCHONDRIAL"/>
    <property type="match status" value="1"/>
</dbReference>
<comment type="subcellular location">
    <subcellularLocation>
        <location evidence="1">Membrane</location>
        <topology evidence="1">Single-pass membrane protein</topology>
    </subcellularLocation>
</comment>
<name>A0A6N6MWY8_9HYPH</name>
<sequence>MDLSVGLSAFAVALAVLVIVTLAIGINIVPQGYVYTVERFGRYARNLESGLGLIVPYVERIGRRVNVMEQVIDVPSQQAFTRDNAGVTIDAVVFYQVLDPARASYEVSNLEVAMMTLTMTNIRTVVGSMDLDQLLSHRDEINERLLRVMDAAASPWGVKMTRIEIKDIVPPADLAGAMARQMKAEREKRASVLEAEGARQAEILRAEGRKQSAILEAEGRKEAAFRDAEARERGAEAEARATAMVSEAIGKGDLAAANFLVAEKYIEAVRAIATAPNQRVVVVPIEAAALAGTLGGIAEITRSVFGEGGPPRTRSGLPPGTGPGAAGAGQGAGQRAGQGAGTSRPGPAASPWGGPAPGGDPATGA</sequence>
<evidence type="ECO:0000313" key="6">
    <source>
        <dbReference type="Proteomes" id="UP000441523"/>
    </source>
</evidence>
<dbReference type="Pfam" id="PF01145">
    <property type="entry name" value="Band_7"/>
    <property type="match status" value="1"/>
</dbReference>
<proteinExistence type="inferred from homology"/>
<reference evidence="5 6" key="1">
    <citation type="submission" date="2019-09" db="EMBL/GenBank/DDBJ databases">
        <title>YIM 132548 draft genome.</title>
        <authorList>
            <person name="Jiang L."/>
        </authorList>
    </citation>
    <scope>NUCLEOTIDE SEQUENCE [LARGE SCALE GENOMIC DNA]</scope>
    <source>
        <strain evidence="5 6">YIM 132548</strain>
    </source>
</reference>
<dbReference type="EMBL" id="VZZJ01000002">
    <property type="protein sequence ID" value="KAB1075581.1"/>
    <property type="molecule type" value="Genomic_DNA"/>
</dbReference>
<evidence type="ECO:0000256" key="1">
    <source>
        <dbReference type="ARBA" id="ARBA00004167"/>
    </source>
</evidence>
<gene>
    <name evidence="5" type="ORF">F6X51_02550</name>
</gene>
<dbReference type="InterPro" id="IPR001972">
    <property type="entry name" value="Stomatin_HflK_fam"/>
</dbReference>
<dbReference type="InterPro" id="IPR001107">
    <property type="entry name" value="Band_7"/>
</dbReference>
<dbReference type="CDD" id="cd08829">
    <property type="entry name" value="SPFH_paraslipin"/>
    <property type="match status" value="1"/>
</dbReference>
<dbReference type="PANTHER" id="PTHR43327">
    <property type="entry name" value="STOMATIN-LIKE PROTEIN 2, MITOCHONDRIAL"/>
    <property type="match status" value="1"/>
</dbReference>
<dbReference type="Gene3D" id="3.30.479.30">
    <property type="entry name" value="Band 7 domain"/>
    <property type="match status" value="1"/>
</dbReference>
<comment type="similarity">
    <text evidence="2">Belongs to the band 7/mec-2 family.</text>
</comment>
<dbReference type="RefSeq" id="WP_150961644.1">
    <property type="nucleotide sequence ID" value="NZ_VZZJ01000002.1"/>
</dbReference>
<feature type="compositionally biased region" description="Low complexity" evidence="3">
    <location>
        <begin position="345"/>
        <end position="365"/>
    </location>
</feature>
<accession>A0A6N6MWY8</accession>
<dbReference type="GO" id="GO:0098552">
    <property type="term" value="C:side of membrane"/>
    <property type="evidence" value="ECO:0007669"/>
    <property type="project" value="UniProtKB-ARBA"/>
</dbReference>
<evidence type="ECO:0000256" key="3">
    <source>
        <dbReference type="SAM" id="MobiDB-lite"/>
    </source>
</evidence>
<comment type="caution">
    <text evidence="5">The sequence shown here is derived from an EMBL/GenBank/DDBJ whole genome shotgun (WGS) entry which is preliminary data.</text>
</comment>
<feature type="domain" description="Band 7" evidence="4">
    <location>
        <begin position="24"/>
        <end position="182"/>
    </location>
</feature>
<feature type="compositionally biased region" description="Gly residues" evidence="3">
    <location>
        <begin position="322"/>
        <end position="340"/>
    </location>
</feature>
<evidence type="ECO:0000313" key="5">
    <source>
        <dbReference type="EMBL" id="KAB1075581.1"/>
    </source>
</evidence>
<evidence type="ECO:0000256" key="2">
    <source>
        <dbReference type="ARBA" id="ARBA00008164"/>
    </source>
</evidence>
<organism evidence="5 6">
    <name type="scientific">Methylobacterium planeticum</name>
    <dbReference type="NCBI Taxonomy" id="2615211"/>
    <lineage>
        <taxon>Bacteria</taxon>
        <taxon>Pseudomonadati</taxon>
        <taxon>Pseudomonadota</taxon>
        <taxon>Alphaproteobacteria</taxon>
        <taxon>Hyphomicrobiales</taxon>
        <taxon>Methylobacteriaceae</taxon>
        <taxon>Methylobacterium</taxon>
    </lineage>
</organism>
<dbReference type="SMART" id="SM00244">
    <property type="entry name" value="PHB"/>
    <property type="match status" value="1"/>
</dbReference>
<evidence type="ECO:0000259" key="4">
    <source>
        <dbReference type="SMART" id="SM00244"/>
    </source>
</evidence>
<feature type="region of interest" description="Disordered" evidence="3">
    <location>
        <begin position="305"/>
        <end position="365"/>
    </location>
</feature>
<dbReference type="InterPro" id="IPR036013">
    <property type="entry name" value="Band_7/SPFH_dom_sf"/>
</dbReference>
<keyword evidence="6" id="KW-1185">Reference proteome</keyword>
<dbReference type="PRINTS" id="PR00721">
    <property type="entry name" value="STOMATIN"/>
</dbReference>
<dbReference type="SUPFAM" id="SSF117892">
    <property type="entry name" value="Band 7/SPFH domain"/>
    <property type="match status" value="1"/>
</dbReference>